<evidence type="ECO:0000313" key="1">
    <source>
        <dbReference type="EMBL" id="GFR18557.1"/>
    </source>
</evidence>
<name>A0A8X6H7S4_TRICU</name>
<keyword evidence="2" id="KW-1185">Reference proteome</keyword>
<proteinExistence type="predicted"/>
<protein>
    <submittedName>
        <fullName evidence="1">Uncharacterized protein</fullName>
    </submittedName>
</protein>
<accession>A0A8X6H7S4</accession>
<evidence type="ECO:0000313" key="2">
    <source>
        <dbReference type="Proteomes" id="UP000887116"/>
    </source>
</evidence>
<sequence length="139" mass="16727">MVLKDRKQHRRLFICICNSFDEEFQLNYADKINKLNPIEEKAVLKTACEEKFQQLLLPANAPDAEIEKELDEKMQQIAVPKDEDPSRVERNTEIFSEVDQALSKLLLQMYRRFRYFAWIFFNNGLKWKEIKEFRHLQNS</sequence>
<organism evidence="1 2">
    <name type="scientific">Trichonephila clavata</name>
    <name type="common">Joro spider</name>
    <name type="synonym">Nephila clavata</name>
    <dbReference type="NCBI Taxonomy" id="2740835"/>
    <lineage>
        <taxon>Eukaryota</taxon>
        <taxon>Metazoa</taxon>
        <taxon>Ecdysozoa</taxon>
        <taxon>Arthropoda</taxon>
        <taxon>Chelicerata</taxon>
        <taxon>Arachnida</taxon>
        <taxon>Araneae</taxon>
        <taxon>Araneomorphae</taxon>
        <taxon>Entelegynae</taxon>
        <taxon>Araneoidea</taxon>
        <taxon>Nephilidae</taxon>
        <taxon>Trichonephila</taxon>
    </lineage>
</organism>
<dbReference type="AlphaFoldDB" id="A0A8X6H7S4"/>
<comment type="caution">
    <text evidence="1">The sequence shown here is derived from an EMBL/GenBank/DDBJ whole genome shotgun (WGS) entry which is preliminary data.</text>
</comment>
<dbReference type="EMBL" id="BMAO01017805">
    <property type="protein sequence ID" value="GFR18557.1"/>
    <property type="molecule type" value="Genomic_DNA"/>
</dbReference>
<gene>
    <name evidence="1" type="ORF">TNCT_731131</name>
</gene>
<reference evidence="1" key="1">
    <citation type="submission" date="2020-07" db="EMBL/GenBank/DDBJ databases">
        <title>Multicomponent nature underlies the extraordinary mechanical properties of spider dragline silk.</title>
        <authorList>
            <person name="Kono N."/>
            <person name="Nakamura H."/>
            <person name="Mori M."/>
            <person name="Yoshida Y."/>
            <person name="Ohtoshi R."/>
            <person name="Malay A.D."/>
            <person name="Moran D.A.P."/>
            <person name="Tomita M."/>
            <person name="Numata K."/>
            <person name="Arakawa K."/>
        </authorList>
    </citation>
    <scope>NUCLEOTIDE SEQUENCE</scope>
</reference>
<dbReference type="Proteomes" id="UP000887116">
    <property type="component" value="Unassembled WGS sequence"/>
</dbReference>